<feature type="compositionally biased region" description="Polar residues" evidence="4">
    <location>
        <begin position="12"/>
        <end position="25"/>
    </location>
</feature>
<dbReference type="InterPro" id="IPR017871">
    <property type="entry name" value="ABC_transporter-like_CS"/>
</dbReference>
<accession>A0ABP0UL06</accession>
<dbReference type="Proteomes" id="UP001497512">
    <property type="component" value="Chromosome 4"/>
</dbReference>
<keyword evidence="7" id="KW-1185">Reference proteome</keyword>
<keyword evidence="3" id="KW-0067">ATP-binding</keyword>
<feature type="region of interest" description="Disordered" evidence="4">
    <location>
        <begin position="1"/>
        <end position="29"/>
    </location>
</feature>
<dbReference type="InterPro" id="IPR005670">
    <property type="entry name" value="PstB-like"/>
</dbReference>
<dbReference type="InterPro" id="IPR003439">
    <property type="entry name" value="ABC_transporter-like_ATP-bd"/>
</dbReference>
<dbReference type="EMBL" id="OZ019896">
    <property type="protein sequence ID" value="CAK9224171.1"/>
    <property type="molecule type" value="Genomic_DNA"/>
</dbReference>
<feature type="domain" description="ABC transporter" evidence="5">
    <location>
        <begin position="67"/>
        <end position="298"/>
    </location>
</feature>
<dbReference type="SUPFAM" id="SSF52540">
    <property type="entry name" value="P-loop containing nucleoside triphosphate hydrolases"/>
    <property type="match status" value="1"/>
</dbReference>
<evidence type="ECO:0000256" key="1">
    <source>
        <dbReference type="ARBA" id="ARBA00022448"/>
    </source>
</evidence>
<dbReference type="PROSITE" id="PS50893">
    <property type="entry name" value="ABC_TRANSPORTER_2"/>
    <property type="match status" value="1"/>
</dbReference>
<dbReference type="PANTHER" id="PTHR43423">
    <property type="entry name" value="ABC TRANSPORTER I FAMILY MEMBER 17"/>
    <property type="match status" value="1"/>
</dbReference>
<dbReference type="PANTHER" id="PTHR43423:SF1">
    <property type="entry name" value="ABC TRANSPORTER I FAMILY MEMBER 17"/>
    <property type="match status" value="1"/>
</dbReference>
<name>A0ABP0UL06_9BRYO</name>
<proteinExistence type="predicted"/>
<dbReference type="InterPro" id="IPR027417">
    <property type="entry name" value="P-loop_NTPase"/>
</dbReference>
<reference evidence="6" key="1">
    <citation type="submission" date="2024-02" db="EMBL/GenBank/DDBJ databases">
        <authorList>
            <consortium name="ELIXIR-Norway"/>
            <consortium name="Elixir Norway"/>
        </authorList>
    </citation>
    <scope>NUCLEOTIDE SEQUENCE</scope>
</reference>
<dbReference type="InterPro" id="IPR003593">
    <property type="entry name" value="AAA+_ATPase"/>
</dbReference>
<evidence type="ECO:0000259" key="5">
    <source>
        <dbReference type="PROSITE" id="PS50893"/>
    </source>
</evidence>
<dbReference type="Gene3D" id="3.40.50.300">
    <property type="entry name" value="P-loop containing nucleotide triphosphate hydrolases"/>
    <property type="match status" value="1"/>
</dbReference>
<dbReference type="Pfam" id="PF00005">
    <property type="entry name" value="ABC_tran"/>
    <property type="match status" value="1"/>
</dbReference>
<evidence type="ECO:0000313" key="7">
    <source>
        <dbReference type="Proteomes" id="UP001497512"/>
    </source>
</evidence>
<evidence type="ECO:0000313" key="6">
    <source>
        <dbReference type="EMBL" id="CAK9224171.1"/>
    </source>
</evidence>
<organism evidence="6 7">
    <name type="scientific">Sphagnum troendelagicum</name>
    <dbReference type="NCBI Taxonomy" id="128251"/>
    <lineage>
        <taxon>Eukaryota</taxon>
        <taxon>Viridiplantae</taxon>
        <taxon>Streptophyta</taxon>
        <taxon>Embryophyta</taxon>
        <taxon>Bryophyta</taxon>
        <taxon>Sphagnophytina</taxon>
        <taxon>Sphagnopsida</taxon>
        <taxon>Sphagnales</taxon>
        <taxon>Sphagnaceae</taxon>
        <taxon>Sphagnum</taxon>
    </lineage>
</organism>
<keyword evidence="2" id="KW-0547">Nucleotide-binding</keyword>
<dbReference type="PROSITE" id="PS00211">
    <property type="entry name" value="ABC_TRANSPORTER_1"/>
    <property type="match status" value="1"/>
</dbReference>
<evidence type="ECO:0000256" key="2">
    <source>
        <dbReference type="ARBA" id="ARBA00022741"/>
    </source>
</evidence>
<feature type="compositionally biased region" description="Basic and acidic residues" evidence="4">
    <location>
        <begin position="1"/>
        <end position="11"/>
    </location>
</feature>
<evidence type="ECO:0000256" key="3">
    <source>
        <dbReference type="ARBA" id="ARBA00022840"/>
    </source>
</evidence>
<dbReference type="SMART" id="SM00382">
    <property type="entry name" value="AAA"/>
    <property type="match status" value="1"/>
</dbReference>
<keyword evidence="1" id="KW-0813">Transport</keyword>
<sequence>MAAEGGGDHQPLESTLELTTWQQQQGKEEVTEHLLKIPDDFDGLQNNSNSNIMQQQQLQKRSSSAKISIQSLERVVELDNHILTGISVDIQAGQVVGIIGPSGSGKSTLLRAINRLWEPPGDSIFLDGEDITKLNVLTVRRRVGMLFQTPLLFDGTVADNVAYGPRLQGKRLTDAEIEGYLRQADLDVSFAKKSIIGLSVGQAQRVALARTLANQPEVLLLDEPTSALDPVSTRHIEESVMHLCRSTGLTVIMVSHSIEQVKRMADLVCLVVAGELIEVLKPTELVCARNPRAQEYLRAAQQQ</sequence>
<dbReference type="CDD" id="cd03260">
    <property type="entry name" value="ABC_PstB_phosphate_transporter"/>
    <property type="match status" value="1"/>
</dbReference>
<protein>
    <recommendedName>
        <fullName evidence="5">ABC transporter domain-containing protein</fullName>
    </recommendedName>
</protein>
<gene>
    <name evidence="6" type="ORF">CSSPTR1EN2_LOCUS17198</name>
</gene>
<evidence type="ECO:0000256" key="4">
    <source>
        <dbReference type="SAM" id="MobiDB-lite"/>
    </source>
</evidence>